<dbReference type="Proteomes" id="UP000237105">
    <property type="component" value="Unassembled WGS sequence"/>
</dbReference>
<dbReference type="OrthoDB" id="10365989at2759"/>
<gene>
    <name evidence="1" type="ORF">PanWU01x14_142580</name>
</gene>
<keyword evidence="2" id="KW-1185">Reference proteome</keyword>
<organism evidence="1 2">
    <name type="scientific">Parasponia andersonii</name>
    <name type="common">Sponia andersonii</name>
    <dbReference type="NCBI Taxonomy" id="3476"/>
    <lineage>
        <taxon>Eukaryota</taxon>
        <taxon>Viridiplantae</taxon>
        <taxon>Streptophyta</taxon>
        <taxon>Embryophyta</taxon>
        <taxon>Tracheophyta</taxon>
        <taxon>Spermatophyta</taxon>
        <taxon>Magnoliopsida</taxon>
        <taxon>eudicotyledons</taxon>
        <taxon>Gunneridae</taxon>
        <taxon>Pentapetalae</taxon>
        <taxon>rosids</taxon>
        <taxon>fabids</taxon>
        <taxon>Rosales</taxon>
        <taxon>Cannabaceae</taxon>
        <taxon>Parasponia</taxon>
    </lineage>
</organism>
<proteinExistence type="predicted"/>
<name>A0A2P5CLD7_PARAD</name>
<reference evidence="2" key="1">
    <citation type="submission" date="2016-06" db="EMBL/GenBank/DDBJ databases">
        <title>Parallel loss of symbiosis genes in relatives of nitrogen-fixing non-legume Parasponia.</title>
        <authorList>
            <person name="Van Velzen R."/>
            <person name="Holmer R."/>
            <person name="Bu F."/>
            <person name="Rutten L."/>
            <person name="Van Zeijl A."/>
            <person name="Liu W."/>
            <person name="Santuari L."/>
            <person name="Cao Q."/>
            <person name="Sharma T."/>
            <person name="Shen D."/>
            <person name="Roswanjaya Y."/>
            <person name="Wardhani T."/>
            <person name="Kalhor M.S."/>
            <person name="Jansen J."/>
            <person name="Van den Hoogen J."/>
            <person name="Gungor B."/>
            <person name="Hartog M."/>
            <person name="Hontelez J."/>
            <person name="Verver J."/>
            <person name="Yang W.-C."/>
            <person name="Schijlen E."/>
            <person name="Repin R."/>
            <person name="Schilthuizen M."/>
            <person name="Schranz E."/>
            <person name="Heidstra R."/>
            <person name="Miyata K."/>
            <person name="Fedorova E."/>
            <person name="Kohlen W."/>
            <person name="Bisseling T."/>
            <person name="Smit S."/>
            <person name="Geurts R."/>
        </authorList>
    </citation>
    <scope>NUCLEOTIDE SEQUENCE [LARGE SCALE GENOMIC DNA]</scope>
    <source>
        <strain evidence="2">cv. WU1-14</strain>
    </source>
</reference>
<dbReference type="AlphaFoldDB" id="A0A2P5CLD7"/>
<protein>
    <submittedName>
        <fullName evidence="1">Uncharacterized protein</fullName>
    </submittedName>
</protein>
<accession>A0A2P5CLD7</accession>
<evidence type="ECO:0000313" key="2">
    <source>
        <dbReference type="Proteomes" id="UP000237105"/>
    </source>
</evidence>
<comment type="caution">
    <text evidence="1">The sequence shown here is derived from an EMBL/GenBank/DDBJ whole genome shotgun (WGS) entry which is preliminary data.</text>
</comment>
<dbReference type="EMBL" id="JXTB01000118">
    <property type="protein sequence ID" value="PON61840.1"/>
    <property type="molecule type" value="Genomic_DNA"/>
</dbReference>
<sequence>MNNLFSIMQQSKGIKNIILITIKNMKRKIQFRMRYRKANTPIWLILKTKRENKGIQILSFSTIFRVTKQTETNRIK</sequence>
<evidence type="ECO:0000313" key="1">
    <source>
        <dbReference type="EMBL" id="PON61840.1"/>
    </source>
</evidence>